<dbReference type="InterPro" id="IPR000674">
    <property type="entry name" value="Ald_Oxase/Xan_DH_a/b"/>
</dbReference>
<dbReference type="GO" id="GO:0016491">
    <property type="term" value="F:oxidoreductase activity"/>
    <property type="evidence" value="ECO:0007669"/>
    <property type="project" value="InterPro"/>
</dbReference>
<evidence type="ECO:0000313" key="2">
    <source>
        <dbReference type="EMBL" id="RON67180.1"/>
    </source>
</evidence>
<accession>A0A423LFT8</accession>
<proteinExistence type="predicted"/>
<dbReference type="Gene3D" id="3.90.1170.50">
    <property type="entry name" value="Aldehyde oxidase/xanthine dehydrogenase, a/b hammerhead"/>
    <property type="match status" value="1"/>
</dbReference>
<dbReference type="SUPFAM" id="SSF56003">
    <property type="entry name" value="Molybdenum cofactor-binding domain"/>
    <property type="match status" value="2"/>
</dbReference>
<name>A0A423LFT8_PSEFL</name>
<dbReference type="InterPro" id="IPR012368">
    <property type="entry name" value="OxRdtase_Mopterin-bd_su_IorB"/>
</dbReference>
<evidence type="ECO:0000259" key="1">
    <source>
        <dbReference type="SMART" id="SM01008"/>
    </source>
</evidence>
<dbReference type="InterPro" id="IPR008274">
    <property type="entry name" value="AldOxase/xan_DH_MoCoBD1"/>
</dbReference>
<protein>
    <recommendedName>
        <fullName evidence="1">Aldehyde oxidase/xanthine dehydrogenase a/b hammerhead domain-containing protein</fullName>
    </recommendedName>
</protein>
<dbReference type="Proteomes" id="UP000285757">
    <property type="component" value="Unassembled WGS sequence"/>
</dbReference>
<gene>
    <name evidence="2" type="ORF">BK671_14475</name>
</gene>
<evidence type="ECO:0000313" key="3">
    <source>
        <dbReference type="Proteomes" id="UP000285757"/>
    </source>
</evidence>
<dbReference type="PIRSF" id="PIRSF036389">
    <property type="entry name" value="IOR_B"/>
    <property type="match status" value="1"/>
</dbReference>
<dbReference type="SMART" id="SM01008">
    <property type="entry name" value="Ald_Xan_dh_C"/>
    <property type="match status" value="1"/>
</dbReference>
<dbReference type="InterPro" id="IPR037165">
    <property type="entry name" value="AldOxase/xan_DH_Mopterin-bd_sf"/>
</dbReference>
<dbReference type="InterPro" id="IPR052516">
    <property type="entry name" value="N-heterocyclic_Hydroxylase"/>
</dbReference>
<dbReference type="AlphaFoldDB" id="A0A423LFT8"/>
<dbReference type="PANTHER" id="PTHR47495">
    <property type="entry name" value="ALDEHYDE DEHYDROGENASE"/>
    <property type="match status" value="1"/>
</dbReference>
<dbReference type="InterPro" id="IPR046867">
    <property type="entry name" value="AldOxase/xan_DH_MoCoBD2"/>
</dbReference>
<feature type="domain" description="Aldehyde oxidase/xanthine dehydrogenase a/b hammerhead" evidence="1">
    <location>
        <begin position="215"/>
        <end position="293"/>
    </location>
</feature>
<dbReference type="PROSITE" id="PS51318">
    <property type="entry name" value="TAT"/>
    <property type="match status" value="1"/>
</dbReference>
<organism evidence="2 3">
    <name type="scientific">Pseudomonas fluorescens</name>
    <dbReference type="NCBI Taxonomy" id="294"/>
    <lineage>
        <taxon>Bacteria</taxon>
        <taxon>Pseudomonadati</taxon>
        <taxon>Pseudomonadota</taxon>
        <taxon>Gammaproteobacteria</taxon>
        <taxon>Pseudomonadales</taxon>
        <taxon>Pseudomonadaceae</taxon>
        <taxon>Pseudomonas</taxon>
    </lineage>
</organism>
<dbReference type="Gene3D" id="3.30.365.10">
    <property type="entry name" value="Aldehyde oxidase/xanthine dehydrogenase, molybdopterin binding domain"/>
    <property type="match status" value="4"/>
</dbReference>
<dbReference type="Pfam" id="PF02738">
    <property type="entry name" value="MoCoBD_1"/>
    <property type="match status" value="1"/>
</dbReference>
<reference evidence="2 3" key="1">
    <citation type="submission" date="2016-10" db="EMBL/GenBank/DDBJ databases">
        <title>Comparative genome analysis of multiple Pseudomonas spp. focuses on biocontrol and plant growth promoting traits.</title>
        <authorList>
            <person name="Tao X.-Y."/>
            <person name="Taylor C.G."/>
        </authorList>
    </citation>
    <scope>NUCLEOTIDE SEQUENCE [LARGE SCALE GENOMIC DNA]</scope>
    <source>
        <strain evidence="2 3">24D3</strain>
    </source>
</reference>
<sequence length="725" mass="77797">MKTSPLLSRRAFLLATGTVAAGLAIALKFPHAMADGLGSSADTAFKPNAFVEISTEGKIVVTVGQSEIGQGIHTCLAQALAEELDADWSTITTKHSLPGDDYQLAPEVFGPGIQMIAQSSSTRYLFEPMRMAGAVARLMIVRAAANAWHMSEDKCSTSNGYVLAADGRKAPYGDFILEAAKLPTPQATEIHLKSPDAFKLIGKSIPRVEGIKKITGQPIFGIDVRLPGLLTAVVARCPVMGGKAVRVDDAEARKVPGVKDCVQIPQGVAVIAEGFWAAKKARELLKIDWDFGPRAEMSSKTLEAEYHAALGKPGVLALERGNTKPLLKGTGISHSADYTMAYLTHTPMEPLNCTMQWQADGCEIWVGTQYQSMDHKVASEVLGIAKDKITLNTMHSGGGFGRRASPKSDFVGETAQIIKAARHLNAPIQNIWTREDDIQGGEYRPMTFNRLSAITKPSGKITAWGHRIVSQAILDDTEFVSWNAAGFDALSVGGAINTPYEIPNFRLDIHEPKNGPTVSWMRAPGEVSNCFAIECFVDELARRAKVDPLSFRLKMIGKDPRLAHVLQQAAKAGGLHERVPAGTGRGIAAHAYVESKVAAVAEVTMKDGHLSVKKFTVVIDCGRVVNPDGVKSQVEGAVLYALSSALYGRISFDQGRVQQSNFDNYPALRMDAAPEVSVHIVSNEEGPYGVGEVACPPVAPALCNAIFAATGKRIRDLPVNATLDV</sequence>
<comment type="caution">
    <text evidence="2">The sequence shown here is derived from an EMBL/GenBank/DDBJ whole genome shotgun (WGS) entry which is preliminary data.</text>
</comment>
<dbReference type="EMBL" id="MOBU01000010">
    <property type="protein sequence ID" value="RON67180.1"/>
    <property type="molecule type" value="Genomic_DNA"/>
</dbReference>
<dbReference type="InterPro" id="IPR006311">
    <property type="entry name" value="TAT_signal"/>
</dbReference>
<dbReference type="Pfam" id="PF20256">
    <property type="entry name" value="MoCoBD_2"/>
    <property type="match status" value="2"/>
</dbReference>
<dbReference type="RefSeq" id="WP_123532797.1">
    <property type="nucleotide sequence ID" value="NZ_MOBU01000010.1"/>
</dbReference>
<dbReference type="PANTHER" id="PTHR47495:SF2">
    <property type="entry name" value="ALDEHYDE DEHYDROGENASE"/>
    <property type="match status" value="1"/>
</dbReference>